<evidence type="ECO:0000259" key="8">
    <source>
        <dbReference type="Pfam" id="PF01529"/>
    </source>
</evidence>
<dbReference type="EMBL" id="LR792044">
    <property type="protein sequence ID" value="CAB3267906.1"/>
    <property type="molecule type" value="mRNA"/>
</dbReference>
<dbReference type="InterPro" id="IPR039859">
    <property type="entry name" value="PFA4/ZDH16/20/ERF2-like"/>
</dbReference>
<evidence type="ECO:0000256" key="4">
    <source>
        <dbReference type="ARBA" id="ARBA00022989"/>
    </source>
</evidence>
<dbReference type="EC" id="2.3.1.225" evidence="7"/>
<evidence type="ECO:0000256" key="1">
    <source>
        <dbReference type="ARBA" id="ARBA00004141"/>
    </source>
</evidence>
<dbReference type="AlphaFoldDB" id="A0A6F9DY65"/>
<evidence type="ECO:0000256" key="5">
    <source>
        <dbReference type="ARBA" id="ARBA00023136"/>
    </source>
</evidence>
<keyword evidence="3 7" id="KW-0812">Transmembrane</keyword>
<feature type="domain" description="Palmitoyltransferase DHHC" evidence="8">
    <location>
        <begin position="109"/>
        <end position="235"/>
    </location>
</feature>
<evidence type="ECO:0000313" key="9">
    <source>
        <dbReference type="EMBL" id="CAB3267906.1"/>
    </source>
</evidence>
<sequence>MKLRFLHFLTQGRELWFVKDVCGMVCVGITWGLVLYAQFVVCFVMLLPSMDVNPGYALLNLFLFNTLAFLALASHFKSMTTDPGTIPRNNATKEKLESLNLQPGEIVYKCAKCYSIKPDRAHHCSVCKRCIKKMDHHCPWINNCVGEANQKYFVLFTFYIASISLHALIMVVSHFLRCLGSQWQDCQAYAPPTTIVFLVTLSFEGLLFLLFTLIMFGTQMHSICYNETGIEQLKNEKHWGKGDKWLNVKSVFGDKFSIDWFLPCSEPTMAKTDVYDYIV</sequence>
<keyword evidence="6 7" id="KW-0012">Acyltransferase</keyword>
<evidence type="ECO:0000256" key="3">
    <source>
        <dbReference type="ARBA" id="ARBA00022692"/>
    </source>
</evidence>
<evidence type="ECO:0000256" key="7">
    <source>
        <dbReference type="RuleBase" id="RU079119"/>
    </source>
</evidence>
<organism evidence="9">
    <name type="scientific">Phallusia mammillata</name>
    <dbReference type="NCBI Taxonomy" id="59560"/>
    <lineage>
        <taxon>Eukaryota</taxon>
        <taxon>Metazoa</taxon>
        <taxon>Chordata</taxon>
        <taxon>Tunicata</taxon>
        <taxon>Ascidiacea</taxon>
        <taxon>Phlebobranchia</taxon>
        <taxon>Ascidiidae</taxon>
        <taxon>Phallusia</taxon>
    </lineage>
</organism>
<dbReference type="PANTHER" id="PTHR12246">
    <property type="entry name" value="PALMITOYLTRANSFERASE ZDHHC16"/>
    <property type="match status" value="1"/>
</dbReference>
<comment type="similarity">
    <text evidence="7">Belongs to the DHHC palmitoyltransferase family.</text>
</comment>
<dbReference type="Pfam" id="PF01529">
    <property type="entry name" value="DHHC"/>
    <property type="match status" value="1"/>
</dbReference>
<evidence type="ECO:0000256" key="6">
    <source>
        <dbReference type="ARBA" id="ARBA00023315"/>
    </source>
</evidence>
<feature type="transmembrane region" description="Helical" evidence="7">
    <location>
        <begin position="152"/>
        <end position="175"/>
    </location>
</feature>
<dbReference type="InterPro" id="IPR001594">
    <property type="entry name" value="Palmitoyltrfase_DHHC"/>
</dbReference>
<dbReference type="GO" id="GO:0019706">
    <property type="term" value="F:protein-cysteine S-palmitoyltransferase activity"/>
    <property type="evidence" value="ECO:0007669"/>
    <property type="project" value="UniProtKB-EC"/>
</dbReference>
<feature type="transmembrane region" description="Helical" evidence="7">
    <location>
        <begin position="53"/>
        <end position="73"/>
    </location>
</feature>
<dbReference type="PROSITE" id="PS50216">
    <property type="entry name" value="DHHC"/>
    <property type="match status" value="1"/>
</dbReference>
<feature type="transmembrane region" description="Helical" evidence="7">
    <location>
        <begin position="195"/>
        <end position="216"/>
    </location>
</feature>
<accession>A0A6F9DY65</accession>
<keyword evidence="2 7" id="KW-0808">Transferase</keyword>
<dbReference type="GO" id="GO:0016020">
    <property type="term" value="C:membrane"/>
    <property type="evidence" value="ECO:0007669"/>
    <property type="project" value="UniProtKB-SubCell"/>
</dbReference>
<comment type="catalytic activity">
    <reaction evidence="7">
        <text>L-cysteinyl-[protein] + hexadecanoyl-CoA = S-hexadecanoyl-L-cysteinyl-[protein] + CoA</text>
        <dbReference type="Rhea" id="RHEA:36683"/>
        <dbReference type="Rhea" id="RHEA-COMP:10131"/>
        <dbReference type="Rhea" id="RHEA-COMP:11032"/>
        <dbReference type="ChEBI" id="CHEBI:29950"/>
        <dbReference type="ChEBI" id="CHEBI:57287"/>
        <dbReference type="ChEBI" id="CHEBI:57379"/>
        <dbReference type="ChEBI" id="CHEBI:74151"/>
        <dbReference type="EC" id="2.3.1.225"/>
    </reaction>
</comment>
<gene>
    <name evidence="9" type="primary">Zdhhc3-003</name>
</gene>
<keyword evidence="5 7" id="KW-0472">Membrane</keyword>
<keyword evidence="4 7" id="KW-1133">Transmembrane helix</keyword>
<feature type="transmembrane region" description="Helical" evidence="7">
    <location>
        <begin position="21"/>
        <end position="47"/>
    </location>
</feature>
<name>A0A6F9DY65_9ASCI</name>
<reference evidence="9" key="1">
    <citation type="submission" date="2020-04" db="EMBL/GenBank/DDBJ databases">
        <authorList>
            <person name="Neveu A P."/>
        </authorList>
    </citation>
    <scope>NUCLEOTIDE SEQUENCE</scope>
    <source>
        <tissue evidence="9">Whole embryo</tissue>
    </source>
</reference>
<comment type="subcellular location">
    <subcellularLocation>
        <location evidence="1">Membrane</location>
        <topology evidence="1">Multi-pass membrane protein</topology>
    </subcellularLocation>
</comment>
<evidence type="ECO:0000256" key="2">
    <source>
        <dbReference type="ARBA" id="ARBA00022679"/>
    </source>
</evidence>
<proteinExistence type="evidence at transcript level"/>
<protein>
    <recommendedName>
        <fullName evidence="7">Palmitoyltransferase</fullName>
        <ecNumber evidence="7">2.3.1.225</ecNumber>
    </recommendedName>
</protein>
<comment type="domain">
    <text evidence="7">The DHHC domain is required for palmitoyltransferase activity.</text>
</comment>